<dbReference type="EMBL" id="VXRY01000031">
    <property type="protein sequence ID" value="MXY32634.1"/>
    <property type="molecule type" value="Genomic_DNA"/>
</dbReference>
<evidence type="ECO:0000313" key="11">
    <source>
        <dbReference type="EMBL" id="MXY32634.1"/>
    </source>
</evidence>
<dbReference type="PANTHER" id="PTHR35011:SF2">
    <property type="entry name" value="2,3-DIKETO-L-GULONATE TRAP TRANSPORTER SMALL PERMEASE PROTEIN YIAM"/>
    <property type="match status" value="1"/>
</dbReference>
<comment type="subcellular location">
    <subcellularLocation>
        <location evidence="1 9">Cell inner membrane</location>
        <topology evidence="1 9">Multi-pass membrane protein</topology>
    </subcellularLocation>
</comment>
<keyword evidence="5 9" id="KW-0812">Transmembrane</keyword>
<protein>
    <recommendedName>
        <fullName evidence="9">TRAP transporter small permease protein</fullName>
    </recommendedName>
</protein>
<evidence type="ECO:0000256" key="7">
    <source>
        <dbReference type="ARBA" id="ARBA00023136"/>
    </source>
</evidence>
<keyword evidence="2 9" id="KW-0813">Transport</keyword>
<dbReference type="GO" id="GO:0022857">
    <property type="term" value="F:transmembrane transporter activity"/>
    <property type="evidence" value="ECO:0007669"/>
    <property type="project" value="UniProtKB-UniRule"/>
</dbReference>
<evidence type="ECO:0000256" key="8">
    <source>
        <dbReference type="ARBA" id="ARBA00038436"/>
    </source>
</evidence>
<evidence type="ECO:0000256" key="1">
    <source>
        <dbReference type="ARBA" id="ARBA00004429"/>
    </source>
</evidence>
<accession>A0A6B0XVC7</accession>
<feature type="domain" description="Tripartite ATP-independent periplasmic transporters DctQ component" evidence="10">
    <location>
        <begin position="12"/>
        <end position="137"/>
    </location>
</feature>
<evidence type="ECO:0000256" key="9">
    <source>
        <dbReference type="RuleBase" id="RU369079"/>
    </source>
</evidence>
<dbReference type="InterPro" id="IPR007387">
    <property type="entry name" value="TRAP_DctQ"/>
</dbReference>
<sequence length="143" mass="15468">MAVMAALAGGAIVVLIGASVTMRYFAFAPFRFTEELVGLLMTAAFFLALPLVTLRVEHVRVLVLVSALPDRAARSVSILAALFGAAFCLWFLALCLPWLEFAFDRNIKTEVGRLLMYPWMALLPLSMALSVVAFLVRGASGDG</sequence>
<evidence type="ECO:0000259" key="10">
    <source>
        <dbReference type="Pfam" id="PF04290"/>
    </source>
</evidence>
<dbReference type="GO" id="GO:0005886">
    <property type="term" value="C:plasma membrane"/>
    <property type="evidence" value="ECO:0007669"/>
    <property type="project" value="UniProtKB-SubCell"/>
</dbReference>
<feature type="transmembrane region" description="Helical" evidence="9">
    <location>
        <begin position="76"/>
        <end position="102"/>
    </location>
</feature>
<comment type="function">
    <text evidence="9">Part of the tripartite ATP-independent periplasmic (TRAP) transport system.</text>
</comment>
<reference evidence="11" key="1">
    <citation type="submission" date="2019-09" db="EMBL/GenBank/DDBJ databases">
        <title>Characterisation of the sponge microbiome using genome-centric metagenomics.</title>
        <authorList>
            <person name="Engelberts J.P."/>
            <person name="Robbins S.J."/>
            <person name="De Goeij J.M."/>
            <person name="Aranda M."/>
            <person name="Bell S.C."/>
            <person name="Webster N.S."/>
        </authorList>
    </citation>
    <scope>NUCLEOTIDE SEQUENCE</scope>
    <source>
        <strain evidence="11">SB0664_bin_43</strain>
    </source>
</reference>
<feature type="non-terminal residue" evidence="11">
    <location>
        <position position="143"/>
    </location>
</feature>
<comment type="subunit">
    <text evidence="9">The complex comprises the extracytoplasmic solute receptor protein and the two transmembrane proteins.</text>
</comment>
<proteinExistence type="inferred from homology"/>
<dbReference type="Pfam" id="PF04290">
    <property type="entry name" value="DctQ"/>
    <property type="match status" value="1"/>
</dbReference>
<comment type="similarity">
    <text evidence="8 9">Belongs to the TRAP transporter small permease family.</text>
</comment>
<evidence type="ECO:0000256" key="3">
    <source>
        <dbReference type="ARBA" id="ARBA00022475"/>
    </source>
</evidence>
<feature type="transmembrane region" description="Helical" evidence="9">
    <location>
        <begin position="37"/>
        <end position="56"/>
    </location>
</feature>
<evidence type="ECO:0000256" key="4">
    <source>
        <dbReference type="ARBA" id="ARBA00022519"/>
    </source>
</evidence>
<dbReference type="AlphaFoldDB" id="A0A6B0XVC7"/>
<gene>
    <name evidence="11" type="ORF">F4Y60_00790</name>
</gene>
<comment type="caution">
    <text evidence="11">The sequence shown here is derived from an EMBL/GenBank/DDBJ whole genome shotgun (WGS) entry which is preliminary data.</text>
</comment>
<feature type="transmembrane region" description="Helical" evidence="9">
    <location>
        <begin position="114"/>
        <end position="136"/>
    </location>
</feature>
<keyword evidence="6 9" id="KW-1133">Transmembrane helix</keyword>
<feature type="transmembrane region" description="Helical" evidence="9">
    <location>
        <begin position="6"/>
        <end position="25"/>
    </location>
</feature>
<keyword evidence="4 9" id="KW-0997">Cell inner membrane</keyword>
<evidence type="ECO:0000256" key="6">
    <source>
        <dbReference type="ARBA" id="ARBA00022989"/>
    </source>
</evidence>
<evidence type="ECO:0000256" key="5">
    <source>
        <dbReference type="ARBA" id="ARBA00022692"/>
    </source>
</evidence>
<dbReference type="GO" id="GO:0015740">
    <property type="term" value="P:C4-dicarboxylate transport"/>
    <property type="evidence" value="ECO:0007669"/>
    <property type="project" value="TreeGrafter"/>
</dbReference>
<name>A0A6B0XVC7_9RHOB</name>
<keyword evidence="3" id="KW-1003">Cell membrane</keyword>
<keyword evidence="7 9" id="KW-0472">Membrane</keyword>
<dbReference type="PANTHER" id="PTHR35011">
    <property type="entry name" value="2,3-DIKETO-L-GULONATE TRAP TRANSPORTER SMALL PERMEASE PROTEIN YIAM"/>
    <property type="match status" value="1"/>
</dbReference>
<evidence type="ECO:0000256" key="2">
    <source>
        <dbReference type="ARBA" id="ARBA00022448"/>
    </source>
</evidence>
<dbReference type="InterPro" id="IPR055348">
    <property type="entry name" value="DctQ"/>
</dbReference>
<organism evidence="11">
    <name type="scientific">Boseongicola sp. SB0664_bin_43</name>
    <dbReference type="NCBI Taxonomy" id="2604844"/>
    <lineage>
        <taxon>Bacteria</taxon>
        <taxon>Pseudomonadati</taxon>
        <taxon>Pseudomonadota</taxon>
        <taxon>Alphaproteobacteria</taxon>
        <taxon>Rhodobacterales</taxon>
        <taxon>Paracoccaceae</taxon>
        <taxon>Boseongicola</taxon>
    </lineage>
</organism>